<dbReference type="Proteomes" id="UP000236291">
    <property type="component" value="Unassembled WGS sequence"/>
</dbReference>
<evidence type="ECO:0000313" key="2">
    <source>
        <dbReference type="EMBL" id="PNX60826.1"/>
    </source>
</evidence>
<protein>
    <submittedName>
        <fullName evidence="2">Uncharacterized protein</fullName>
    </submittedName>
</protein>
<accession>A0A2K3K3I1</accession>
<feature type="compositionally biased region" description="Acidic residues" evidence="1">
    <location>
        <begin position="32"/>
        <end position="52"/>
    </location>
</feature>
<sequence>MSDPNPHDSGDEDNNNNDVFIDESDIVHEVASDDDEVLPDADANDADGDGDG</sequence>
<proteinExistence type="predicted"/>
<feature type="non-terminal residue" evidence="2">
    <location>
        <position position="52"/>
    </location>
</feature>
<feature type="region of interest" description="Disordered" evidence="1">
    <location>
        <begin position="1"/>
        <end position="52"/>
    </location>
</feature>
<evidence type="ECO:0000256" key="1">
    <source>
        <dbReference type="SAM" id="MobiDB-lite"/>
    </source>
</evidence>
<reference evidence="2 4" key="2">
    <citation type="journal article" date="2017" name="Front. Plant Sci.">
        <title>Gene Classification and Mining of Molecular Markers Useful in Red Clover (Trifolium pratense) Breeding.</title>
        <authorList>
            <person name="Istvanek J."/>
            <person name="Dluhosova J."/>
            <person name="Dluhos P."/>
            <person name="Patkova L."/>
            <person name="Nedelnik J."/>
            <person name="Repkova J."/>
        </authorList>
    </citation>
    <scope>NUCLEOTIDE SEQUENCE [LARGE SCALE GENOMIC DNA]</scope>
    <source>
        <strain evidence="4">cv. Tatra</strain>
        <tissue evidence="2">Young leaves</tissue>
    </source>
</reference>
<dbReference type="AlphaFoldDB" id="A0A2K3K3I1"/>
<evidence type="ECO:0000313" key="3">
    <source>
        <dbReference type="EMBL" id="PNX69548.1"/>
    </source>
</evidence>
<organism evidence="2 4">
    <name type="scientific">Trifolium pratense</name>
    <name type="common">Red clover</name>
    <dbReference type="NCBI Taxonomy" id="57577"/>
    <lineage>
        <taxon>Eukaryota</taxon>
        <taxon>Viridiplantae</taxon>
        <taxon>Streptophyta</taxon>
        <taxon>Embryophyta</taxon>
        <taxon>Tracheophyta</taxon>
        <taxon>Spermatophyta</taxon>
        <taxon>Magnoliopsida</taxon>
        <taxon>eudicotyledons</taxon>
        <taxon>Gunneridae</taxon>
        <taxon>Pentapetalae</taxon>
        <taxon>rosids</taxon>
        <taxon>fabids</taxon>
        <taxon>Fabales</taxon>
        <taxon>Fabaceae</taxon>
        <taxon>Papilionoideae</taxon>
        <taxon>50 kb inversion clade</taxon>
        <taxon>NPAAA clade</taxon>
        <taxon>Hologalegina</taxon>
        <taxon>IRL clade</taxon>
        <taxon>Trifolieae</taxon>
        <taxon>Trifolium</taxon>
    </lineage>
</organism>
<dbReference type="EMBL" id="ASHM01138595">
    <property type="protein sequence ID" value="PNX60826.1"/>
    <property type="molecule type" value="Genomic_DNA"/>
</dbReference>
<gene>
    <name evidence="3" type="ORF">L195_g056776</name>
    <name evidence="2" type="ORF">L195_g060371</name>
</gene>
<reference evidence="2 4" key="1">
    <citation type="journal article" date="2014" name="Am. J. Bot.">
        <title>Genome assembly and annotation for red clover (Trifolium pratense; Fabaceae).</title>
        <authorList>
            <person name="Istvanek J."/>
            <person name="Jaros M."/>
            <person name="Krenek A."/>
            <person name="Repkova J."/>
        </authorList>
    </citation>
    <scope>NUCLEOTIDE SEQUENCE [LARGE SCALE GENOMIC DNA]</scope>
    <source>
        <strain evidence="4">cv. Tatra</strain>
        <tissue evidence="2">Young leaves</tissue>
    </source>
</reference>
<feature type="compositionally biased region" description="Acidic residues" evidence="1">
    <location>
        <begin position="10"/>
        <end position="24"/>
    </location>
</feature>
<name>A0A2K3K3I1_TRIPR</name>
<dbReference type="EMBL" id="ASHM01109043">
    <property type="protein sequence ID" value="PNX69548.1"/>
    <property type="molecule type" value="Genomic_DNA"/>
</dbReference>
<comment type="caution">
    <text evidence="2">The sequence shown here is derived from an EMBL/GenBank/DDBJ whole genome shotgun (WGS) entry which is preliminary data.</text>
</comment>
<evidence type="ECO:0000313" key="4">
    <source>
        <dbReference type="Proteomes" id="UP000236291"/>
    </source>
</evidence>